<dbReference type="InterPro" id="IPR041569">
    <property type="entry name" value="AAA_lid_3"/>
</dbReference>
<keyword evidence="2" id="KW-0547">Nucleotide-binding</keyword>
<feature type="region of interest" description="Disordered" evidence="4">
    <location>
        <begin position="683"/>
        <end position="728"/>
    </location>
</feature>
<dbReference type="FunFam" id="3.40.50.300:FF:000018">
    <property type="entry name" value="Cell division control 48"/>
    <property type="match status" value="1"/>
</dbReference>
<dbReference type="GO" id="GO:0031593">
    <property type="term" value="F:polyubiquitin modification-dependent protein binding"/>
    <property type="evidence" value="ECO:0007669"/>
    <property type="project" value="TreeGrafter"/>
</dbReference>
<feature type="compositionally biased region" description="Basic and acidic residues" evidence="4">
    <location>
        <begin position="715"/>
        <end position="728"/>
    </location>
</feature>
<dbReference type="PANTHER" id="PTHR23077">
    <property type="entry name" value="AAA-FAMILY ATPASE"/>
    <property type="match status" value="1"/>
</dbReference>
<dbReference type="VEuPathDB" id="CryptoDB:Vbra_4247"/>
<proteinExistence type="predicted"/>
<dbReference type="Gene3D" id="3.40.50.300">
    <property type="entry name" value="P-loop containing nucleotide triphosphate hydrolases"/>
    <property type="match status" value="2"/>
</dbReference>
<protein>
    <recommendedName>
        <fullName evidence="5">AAA+ ATPase domain-containing protein</fullName>
    </recommendedName>
</protein>
<keyword evidence="1" id="KW-0677">Repeat</keyword>
<dbReference type="STRING" id="1169540.A0A0G4F9E4"/>
<dbReference type="GO" id="GO:0030970">
    <property type="term" value="P:retrograde protein transport, ER to cytosol"/>
    <property type="evidence" value="ECO:0007669"/>
    <property type="project" value="TreeGrafter"/>
</dbReference>
<dbReference type="OrthoDB" id="27435at2759"/>
<dbReference type="Proteomes" id="UP000041254">
    <property type="component" value="Unassembled WGS sequence"/>
</dbReference>
<dbReference type="SUPFAM" id="SSF52540">
    <property type="entry name" value="P-loop containing nucleoside triphosphate hydrolases"/>
    <property type="match status" value="2"/>
</dbReference>
<gene>
    <name evidence="6" type="ORF">Vbra_4247</name>
</gene>
<evidence type="ECO:0000256" key="2">
    <source>
        <dbReference type="ARBA" id="ARBA00022741"/>
    </source>
</evidence>
<dbReference type="GO" id="GO:0005829">
    <property type="term" value="C:cytosol"/>
    <property type="evidence" value="ECO:0007669"/>
    <property type="project" value="TreeGrafter"/>
</dbReference>
<evidence type="ECO:0000259" key="5">
    <source>
        <dbReference type="SMART" id="SM00382"/>
    </source>
</evidence>
<dbReference type="Pfam" id="PF17862">
    <property type="entry name" value="AAA_lid_3"/>
    <property type="match status" value="2"/>
</dbReference>
<keyword evidence="3" id="KW-0067">ATP-binding</keyword>
<dbReference type="InterPro" id="IPR050168">
    <property type="entry name" value="AAA_ATPase_domain"/>
</dbReference>
<dbReference type="PANTHER" id="PTHR23077:SF171">
    <property type="entry name" value="NUCLEAR VALOSIN-CONTAINING PROTEIN-LIKE"/>
    <property type="match status" value="1"/>
</dbReference>
<evidence type="ECO:0000256" key="1">
    <source>
        <dbReference type="ARBA" id="ARBA00022737"/>
    </source>
</evidence>
<dbReference type="Pfam" id="PF00004">
    <property type="entry name" value="AAA"/>
    <property type="match status" value="2"/>
</dbReference>
<dbReference type="SMART" id="SM00382">
    <property type="entry name" value="AAA"/>
    <property type="match status" value="2"/>
</dbReference>
<dbReference type="EMBL" id="CDMY01000395">
    <property type="protein sequence ID" value="CEM09276.1"/>
    <property type="molecule type" value="Genomic_DNA"/>
</dbReference>
<dbReference type="PROSITE" id="PS00674">
    <property type="entry name" value="AAA"/>
    <property type="match status" value="2"/>
</dbReference>
<dbReference type="GO" id="GO:0005634">
    <property type="term" value="C:nucleus"/>
    <property type="evidence" value="ECO:0007669"/>
    <property type="project" value="TreeGrafter"/>
</dbReference>
<dbReference type="GO" id="GO:0005524">
    <property type="term" value="F:ATP binding"/>
    <property type="evidence" value="ECO:0007669"/>
    <property type="project" value="UniProtKB-KW"/>
</dbReference>
<feature type="domain" description="AAA+ ATPase" evidence="5">
    <location>
        <begin position="161"/>
        <end position="302"/>
    </location>
</feature>
<dbReference type="PhylomeDB" id="A0A0G4F9E4"/>
<dbReference type="InterPro" id="IPR003959">
    <property type="entry name" value="ATPase_AAA_core"/>
</dbReference>
<dbReference type="InterPro" id="IPR003960">
    <property type="entry name" value="ATPase_AAA_CS"/>
</dbReference>
<dbReference type="Gene3D" id="1.10.8.60">
    <property type="match status" value="2"/>
</dbReference>
<organism evidence="6 7">
    <name type="scientific">Vitrella brassicaformis (strain CCMP3155)</name>
    <dbReference type="NCBI Taxonomy" id="1169540"/>
    <lineage>
        <taxon>Eukaryota</taxon>
        <taxon>Sar</taxon>
        <taxon>Alveolata</taxon>
        <taxon>Colpodellida</taxon>
        <taxon>Vitrellaceae</taxon>
        <taxon>Vitrella</taxon>
    </lineage>
</organism>
<evidence type="ECO:0000256" key="3">
    <source>
        <dbReference type="ARBA" id="ARBA00022840"/>
    </source>
</evidence>
<sequence>MLSVSWLVPLTYALLSPAMTVFAIRRRSPPSDKGSLASDLFPLLHRIRGGSRKHTLKRRRGRVSIRGGDLSALEAKDGREWRVRRWWVDGDDQATTDEAAQDDRTTQADDMDMDMCGDSGCSVSEDVFASLGGCQAALSELRQVVEVPLLRPELYEGLPEPSRGVILHGPHGCGKRSMVKALANGTGANLITISAAKLEVAESESTPVSQYLDNVLRAAEKSSSPSIVLMEDLDMLAPQSPGSKGGVGIHGRSITEHLCRFFEELATRRVIVMGTTSNIEHIDPALRRLGRFEAEVEMGMPDKDGRREILAVLTRGLRLAPDVKLDSIAERTHGYVGADLALLCKMAGKLCIRDHLARTEGHQRAPRQSRVRGHSDDSLRNQISYNGLPCVKSAVAEHGLTVSHDHFEQALTVVKPSCLQDAQYTIETPSVSWCDIGGLDAVKDELKEAIDLPLNHPELVSKFNLQASRGVLLHGPPGCGKTLLAKAVARESGANFLSVKGPELLSKWFGQSEANVRELFKIARASAPAVIFFDEIDALGRRRGSTSSGEGSEASARVLNQLLTELDGLGSDSGKHVVVIAATNRPDVLDEALLRPGRFDRIVLIPLPDEGARRSCLEACLRKTPVETNVDLDRLAQQMEGFSGADINELCQRAARLAVRENIEASSKRPIDVSQRHFDEALKTARRSVSPEVAASYRRHEQDNGPSSQSPPPSSDRDALERPVRITA</sequence>
<evidence type="ECO:0000313" key="6">
    <source>
        <dbReference type="EMBL" id="CEM09276.1"/>
    </source>
</evidence>
<evidence type="ECO:0000256" key="4">
    <source>
        <dbReference type="SAM" id="MobiDB-lite"/>
    </source>
</evidence>
<dbReference type="InterPro" id="IPR027417">
    <property type="entry name" value="P-loop_NTPase"/>
</dbReference>
<accession>A0A0G4F9E4</accession>
<evidence type="ECO:0000313" key="7">
    <source>
        <dbReference type="Proteomes" id="UP000041254"/>
    </source>
</evidence>
<dbReference type="GO" id="GO:0034098">
    <property type="term" value="C:VCP-NPL4-UFD1 AAA ATPase complex"/>
    <property type="evidence" value="ECO:0007669"/>
    <property type="project" value="TreeGrafter"/>
</dbReference>
<dbReference type="GO" id="GO:0016887">
    <property type="term" value="F:ATP hydrolysis activity"/>
    <property type="evidence" value="ECO:0007669"/>
    <property type="project" value="InterPro"/>
</dbReference>
<dbReference type="GO" id="GO:0097352">
    <property type="term" value="P:autophagosome maturation"/>
    <property type="evidence" value="ECO:0007669"/>
    <property type="project" value="TreeGrafter"/>
</dbReference>
<dbReference type="GO" id="GO:0051228">
    <property type="term" value="P:mitotic spindle disassembly"/>
    <property type="evidence" value="ECO:0007669"/>
    <property type="project" value="TreeGrafter"/>
</dbReference>
<dbReference type="CDD" id="cd19511">
    <property type="entry name" value="RecA-like_CDC48_r2-like"/>
    <property type="match status" value="1"/>
</dbReference>
<dbReference type="AlphaFoldDB" id="A0A0G4F9E4"/>
<dbReference type="InParanoid" id="A0A0G4F9E4"/>
<name>A0A0G4F9E4_VITBC</name>
<dbReference type="InterPro" id="IPR003593">
    <property type="entry name" value="AAA+_ATPase"/>
</dbReference>
<reference evidence="6 7" key="1">
    <citation type="submission" date="2014-11" db="EMBL/GenBank/DDBJ databases">
        <authorList>
            <person name="Zhu J."/>
            <person name="Qi W."/>
            <person name="Song R."/>
        </authorList>
    </citation>
    <scope>NUCLEOTIDE SEQUENCE [LARGE SCALE GENOMIC DNA]</scope>
</reference>
<keyword evidence="7" id="KW-1185">Reference proteome</keyword>
<feature type="domain" description="AAA+ ATPase" evidence="5">
    <location>
        <begin position="467"/>
        <end position="609"/>
    </location>
</feature>